<organism evidence="8 9">
    <name type="scientific">Lysobacter capsici AZ78</name>
    <dbReference type="NCBI Taxonomy" id="1444315"/>
    <lineage>
        <taxon>Bacteria</taxon>
        <taxon>Pseudomonadati</taxon>
        <taxon>Pseudomonadota</taxon>
        <taxon>Gammaproteobacteria</taxon>
        <taxon>Lysobacterales</taxon>
        <taxon>Lysobacteraceae</taxon>
        <taxon>Lysobacter</taxon>
    </lineage>
</organism>
<evidence type="ECO:0000256" key="3">
    <source>
        <dbReference type="ARBA" id="ARBA00022989"/>
    </source>
</evidence>
<dbReference type="InterPro" id="IPR001173">
    <property type="entry name" value="Glyco_trans_2-like"/>
</dbReference>
<keyword evidence="8" id="KW-0808">Transferase</keyword>
<dbReference type="Proteomes" id="UP000023435">
    <property type="component" value="Unassembled WGS sequence"/>
</dbReference>
<dbReference type="GO" id="GO:0016740">
    <property type="term" value="F:transferase activity"/>
    <property type="evidence" value="ECO:0007669"/>
    <property type="project" value="UniProtKB-KW"/>
</dbReference>
<feature type="transmembrane region" description="Helical" evidence="5">
    <location>
        <begin position="80"/>
        <end position="104"/>
    </location>
</feature>
<name>A0A120AHE2_9GAMM</name>
<keyword evidence="3 5" id="KW-1133">Transmembrane helix</keyword>
<dbReference type="EMBL" id="JAJA02000001">
    <property type="protein sequence ID" value="KWS06020.1"/>
    <property type="molecule type" value="Genomic_DNA"/>
</dbReference>
<evidence type="ECO:0000259" key="6">
    <source>
        <dbReference type="Pfam" id="PF00535"/>
    </source>
</evidence>
<dbReference type="InterPro" id="IPR029044">
    <property type="entry name" value="Nucleotide-diphossugar_trans"/>
</dbReference>
<dbReference type="AlphaFoldDB" id="A0A120AHE2"/>
<feature type="transmembrane region" description="Helical" evidence="5">
    <location>
        <begin position="20"/>
        <end position="45"/>
    </location>
</feature>
<gene>
    <name evidence="8" type="ORF">AZ78_3574</name>
</gene>
<feature type="transmembrane region" description="Helical" evidence="5">
    <location>
        <begin position="110"/>
        <end position="129"/>
    </location>
</feature>
<keyword evidence="9" id="KW-1185">Reference proteome</keyword>
<dbReference type="PANTHER" id="PTHR48090:SF7">
    <property type="entry name" value="RFBJ PROTEIN"/>
    <property type="match status" value="1"/>
</dbReference>
<dbReference type="CDD" id="cd04179">
    <property type="entry name" value="DPM_DPG-synthase_like"/>
    <property type="match status" value="1"/>
</dbReference>
<comment type="subcellular location">
    <subcellularLocation>
        <location evidence="1">Membrane</location>
        <topology evidence="1">Multi-pass membrane protein</topology>
    </subcellularLocation>
</comment>
<keyword evidence="2 5" id="KW-0812">Transmembrane</keyword>
<keyword evidence="4 5" id="KW-0472">Membrane</keyword>
<dbReference type="InterPro" id="IPR007267">
    <property type="entry name" value="GtrA_DPMS_TM"/>
</dbReference>
<dbReference type="Pfam" id="PF00535">
    <property type="entry name" value="Glycos_transf_2"/>
    <property type="match status" value="1"/>
</dbReference>
<dbReference type="InterPro" id="IPR050256">
    <property type="entry name" value="Glycosyltransferase_2"/>
</dbReference>
<feature type="domain" description="GtrA/DPMS transmembrane" evidence="7">
    <location>
        <begin position="19"/>
        <end position="136"/>
    </location>
</feature>
<evidence type="ECO:0000313" key="8">
    <source>
        <dbReference type="EMBL" id="KWS06020.1"/>
    </source>
</evidence>
<protein>
    <submittedName>
        <fullName evidence="8">Glycosyl transferase, family 2</fullName>
    </submittedName>
</protein>
<feature type="domain" description="Glycosyltransferase 2-like" evidence="6">
    <location>
        <begin position="166"/>
        <end position="271"/>
    </location>
</feature>
<accession>A0A120AHE2</accession>
<dbReference type="PANTHER" id="PTHR48090">
    <property type="entry name" value="UNDECAPRENYL-PHOSPHATE 4-DEOXY-4-FORMAMIDO-L-ARABINOSE TRANSFERASE-RELATED"/>
    <property type="match status" value="1"/>
</dbReference>
<evidence type="ECO:0000256" key="4">
    <source>
        <dbReference type="ARBA" id="ARBA00023136"/>
    </source>
</evidence>
<evidence type="ECO:0000256" key="5">
    <source>
        <dbReference type="SAM" id="Phobius"/>
    </source>
</evidence>
<proteinExistence type="predicted"/>
<dbReference type="Pfam" id="PF04138">
    <property type="entry name" value="GtrA_DPMS_TM"/>
    <property type="match status" value="1"/>
</dbReference>
<evidence type="ECO:0000256" key="2">
    <source>
        <dbReference type="ARBA" id="ARBA00022692"/>
    </source>
</evidence>
<dbReference type="SUPFAM" id="SSF53448">
    <property type="entry name" value="Nucleotide-diphospho-sugar transferases"/>
    <property type="match status" value="1"/>
</dbReference>
<sequence>MVNALSTAASGRLRGELARFLLVGITSVVIDFAVYRGLLALAIAVHPAKTAGYIAGAVFGYFANRSFTFRVGAQWRQRELLSFIAVYLIALGANVVVNSLVLAVLGRGEIALASAFVAATGVSAAMNFVGLKLFVFGAGDAGANAAVQATTASPARADGAARLSLSLVIPCYNEAANLPLLVARLRETFLDDRAEVVLVDNGSTDDSPAVLARLLAGQQRIRSVRVEVNQGYGYGILTGLRAARGDVLGWTHADMQTDPQDALRGLALYDQAADPARLFVKGRRYGRPAADVAFTVGMSVFETVLMSRRMWDINAQPTLFPRAFFERWREPPHDFALDLYAYYQAVRDGLRVQRFAVRFGERAHGSSHWNVNWQAKLRFIKRTVDFSLRLRQGLQERA</sequence>
<feature type="transmembrane region" description="Helical" evidence="5">
    <location>
        <begin position="51"/>
        <end position="68"/>
    </location>
</feature>
<dbReference type="GO" id="GO:0000271">
    <property type="term" value="P:polysaccharide biosynthetic process"/>
    <property type="evidence" value="ECO:0007669"/>
    <property type="project" value="InterPro"/>
</dbReference>
<evidence type="ECO:0000256" key="1">
    <source>
        <dbReference type="ARBA" id="ARBA00004141"/>
    </source>
</evidence>
<reference evidence="8 9" key="1">
    <citation type="journal article" date="2014" name="Genome Announc.">
        <title>Draft Genome Sequence of Lysobacter capsici AZ78, a Bacterium Antagonistic to Plant-Pathogenic Oomycetes.</title>
        <authorList>
            <person name="Puopolo G."/>
            <person name="Sonego P."/>
            <person name="Engelen K."/>
            <person name="Pertot I."/>
        </authorList>
    </citation>
    <scope>NUCLEOTIDE SEQUENCE [LARGE SCALE GENOMIC DNA]</scope>
    <source>
        <strain evidence="8 9">AZ78</strain>
    </source>
</reference>
<dbReference type="GO" id="GO:0016020">
    <property type="term" value="C:membrane"/>
    <property type="evidence" value="ECO:0007669"/>
    <property type="project" value="UniProtKB-SubCell"/>
</dbReference>
<dbReference type="Gene3D" id="3.90.550.10">
    <property type="entry name" value="Spore Coat Polysaccharide Biosynthesis Protein SpsA, Chain A"/>
    <property type="match status" value="1"/>
</dbReference>
<evidence type="ECO:0000259" key="7">
    <source>
        <dbReference type="Pfam" id="PF04138"/>
    </source>
</evidence>
<comment type="caution">
    <text evidence="8">The sequence shown here is derived from an EMBL/GenBank/DDBJ whole genome shotgun (WGS) entry which is preliminary data.</text>
</comment>
<evidence type="ECO:0000313" key="9">
    <source>
        <dbReference type="Proteomes" id="UP000023435"/>
    </source>
</evidence>